<accession>A0ABW2ATU0</accession>
<feature type="compositionally biased region" description="Pro residues" evidence="1">
    <location>
        <begin position="180"/>
        <end position="192"/>
    </location>
</feature>
<dbReference type="InterPro" id="IPR002918">
    <property type="entry name" value="Lipase_EstA/Esterase_EstB"/>
</dbReference>
<reference evidence="4" key="1">
    <citation type="journal article" date="2019" name="Int. J. Syst. Evol. Microbiol.">
        <title>The Global Catalogue of Microorganisms (GCM) 10K type strain sequencing project: providing services to taxonomists for standard genome sequencing and annotation.</title>
        <authorList>
            <consortium name="The Broad Institute Genomics Platform"/>
            <consortium name="The Broad Institute Genome Sequencing Center for Infectious Disease"/>
            <person name="Wu L."/>
            <person name="Ma J."/>
        </authorList>
    </citation>
    <scope>NUCLEOTIDE SEQUENCE [LARGE SCALE GENOMIC DNA]</scope>
    <source>
        <strain evidence="4">NBRC 106593</strain>
    </source>
</reference>
<dbReference type="RefSeq" id="WP_377822336.1">
    <property type="nucleotide sequence ID" value="NZ_JBHSWJ010000002.1"/>
</dbReference>
<proteinExistence type="predicted"/>
<dbReference type="EMBL" id="JBHSWJ010000002">
    <property type="protein sequence ID" value="MFC6714094.1"/>
    <property type="molecule type" value="Genomic_DNA"/>
</dbReference>
<evidence type="ECO:0000256" key="2">
    <source>
        <dbReference type="SAM" id="SignalP"/>
    </source>
</evidence>
<evidence type="ECO:0000256" key="1">
    <source>
        <dbReference type="SAM" id="MobiDB-lite"/>
    </source>
</evidence>
<dbReference type="Gene3D" id="3.40.50.1820">
    <property type="entry name" value="alpha/beta hydrolase"/>
    <property type="match status" value="1"/>
</dbReference>
<name>A0ABW2ATU0_9MICO</name>
<dbReference type="PANTHER" id="PTHR32015">
    <property type="entry name" value="FASTING INDUCED LIPASE"/>
    <property type="match status" value="1"/>
</dbReference>
<dbReference type="SUPFAM" id="SSF53474">
    <property type="entry name" value="alpha/beta-Hydrolases"/>
    <property type="match status" value="1"/>
</dbReference>
<dbReference type="InterPro" id="IPR029058">
    <property type="entry name" value="AB_hydrolase_fold"/>
</dbReference>
<comment type="caution">
    <text evidence="3">The sequence shown here is derived from an EMBL/GenBank/DDBJ whole genome shotgun (WGS) entry which is preliminary data.</text>
</comment>
<gene>
    <name evidence="3" type="ORF">ACFQBT_09840</name>
</gene>
<feature type="signal peptide" evidence="2">
    <location>
        <begin position="1"/>
        <end position="26"/>
    </location>
</feature>
<feature type="compositionally biased region" description="Polar residues" evidence="1">
    <location>
        <begin position="158"/>
        <end position="168"/>
    </location>
</feature>
<organism evidence="3 4">
    <name type="scientific">Branchiibius cervicis</name>
    <dbReference type="NCBI Taxonomy" id="908252"/>
    <lineage>
        <taxon>Bacteria</taxon>
        <taxon>Bacillati</taxon>
        <taxon>Actinomycetota</taxon>
        <taxon>Actinomycetes</taxon>
        <taxon>Micrococcales</taxon>
        <taxon>Dermacoccaceae</taxon>
        <taxon>Branchiibius</taxon>
    </lineage>
</organism>
<evidence type="ECO:0000313" key="3">
    <source>
        <dbReference type="EMBL" id="MFC6714094.1"/>
    </source>
</evidence>
<dbReference type="Proteomes" id="UP001596356">
    <property type="component" value="Unassembled WGS sequence"/>
</dbReference>
<keyword evidence="4" id="KW-1185">Reference proteome</keyword>
<sequence>MKSLRTGVAVVATIGALAASAGSAQAWTNPLPRALKYGAIGQDNSFPAALTTSIGNPTRNPSGANDWSCTPSKKHPYPVVLVHGTWENAYDNWNGLSPMIKAEGYCVYALNYGNTTGIGFLNGTGDMIDSANAITPFVDRVLAQTGAAKVDLIGHSQGVRSSATTPTRSAVRPRSTKSSPSPPRTTRPRCPA</sequence>
<keyword evidence="2" id="KW-0732">Signal</keyword>
<feature type="chain" id="PRO_5046753768" evidence="2">
    <location>
        <begin position="27"/>
        <end position="192"/>
    </location>
</feature>
<dbReference type="PANTHER" id="PTHR32015:SF1">
    <property type="entry name" value="LIPASE"/>
    <property type="match status" value="1"/>
</dbReference>
<protein>
    <submittedName>
        <fullName evidence="3">Esterase/lipase family protein</fullName>
    </submittedName>
</protein>
<feature type="region of interest" description="Disordered" evidence="1">
    <location>
        <begin position="157"/>
        <end position="192"/>
    </location>
</feature>
<evidence type="ECO:0000313" key="4">
    <source>
        <dbReference type="Proteomes" id="UP001596356"/>
    </source>
</evidence>
<dbReference type="Pfam" id="PF01674">
    <property type="entry name" value="Lipase_2"/>
    <property type="match status" value="1"/>
</dbReference>